<dbReference type="KEGG" id="ccp:CHC_T00003105001"/>
<organism evidence="1 2">
    <name type="scientific">Chondrus crispus</name>
    <name type="common">Carrageen Irish moss</name>
    <name type="synonym">Polymorpha crispa</name>
    <dbReference type="NCBI Taxonomy" id="2769"/>
    <lineage>
        <taxon>Eukaryota</taxon>
        <taxon>Rhodophyta</taxon>
        <taxon>Florideophyceae</taxon>
        <taxon>Rhodymeniophycidae</taxon>
        <taxon>Gigartinales</taxon>
        <taxon>Gigartinaceae</taxon>
        <taxon>Chondrus</taxon>
    </lineage>
</organism>
<dbReference type="Proteomes" id="UP000012073">
    <property type="component" value="Unassembled WGS sequence"/>
</dbReference>
<dbReference type="Gramene" id="CDF34404">
    <property type="protein sequence ID" value="CDF34404"/>
    <property type="gene ID" value="CHC_T00003105001"/>
</dbReference>
<dbReference type="GeneID" id="17321947"/>
<keyword evidence="2" id="KW-1185">Reference proteome</keyword>
<dbReference type="EMBL" id="HG001691">
    <property type="protein sequence ID" value="CDF34404.1"/>
    <property type="molecule type" value="Genomic_DNA"/>
</dbReference>
<proteinExistence type="predicted"/>
<evidence type="ECO:0000313" key="1">
    <source>
        <dbReference type="EMBL" id="CDF34404.1"/>
    </source>
</evidence>
<reference evidence="2" key="1">
    <citation type="journal article" date="2013" name="Proc. Natl. Acad. Sci. U.S.A.">
        <title>Genome structure and metabolic features in the red seaweed Chondrus crispus shed light on evolution of the Archaeplastida.</title>
        <authorList>
            <person name="Collen J."/>
            <person name="Porcel B."/>
            <person name="Carre W."/>
            <person name="Ball S.G."/>
            <person name="Chaparro C."/>
            <person name="Tonon T."/>
            <person name="Barbeyron T."/>
            <person name="Michel G."/>
            <person name="Noel B."/>
            <person name="Valentin K."/>
            <person name="Elias M."/>
            <person name="Artiguenave F."/>
            <person name="Arun A."/>
            <person name="Aury J.M."/>
            <person name="Barbosa-Neto J.F."/>
            <person name="Bothwell J.H."/>
            <person name="Bouget F.Y."/>
            <person name="Brillet L."/>
            <person name="Cabello-Hurtado F."/>
            <person name="Capella-Gutierrez S."/>
            <person name="Charrier B."/>
            <person name="Cladiere L."/>
            <person name="Cock J.M."/>
            <person name="Coelho S.M."/>
            <person name="Colleoni C."/>
            <person name="Czjzek M."/>
            <person name="Da Silva C."/>
            <person name="Delage L."/>
            <person name="Denoeud F."/>
            <person name="Deschamps P."/>
            <person name="Dittami S.M."/>
            <person name="Gabaldon T."/>
            <person name="Gachon C.M."/>
            <person name="Groisillier A."/>
            <person name="Herve C."/>
            <person name="Jabbari K."/>
            <person name="Katinka M."/>
            <person name="Kloareg B."/>
            <person name="Kowalczyk N."/>
            <person name="Labadie K."/>
            <person name="Leblanc C."/>
            <person name="Lopez P.J."/>
            <person name="McLachlan D.H."/>
            <person name="Meslet-Cladiere L."/>
            <person name="Moustafa A."/>
            <person name="Nehr Z."/>
            <person name="Nyvall Collen P."/>
            <person name="Panaud O."/>
            <person name="Partensky F."/>
            <person name="Poulain J."/>
            <person name="Rensing S.A."/>
            <person name="Rousvoal S."/>
            <person name="Samson G."/>
            <person name="Symeonidi A."/>
            <person name="Weissenbach J."/>
            <person name="Zambounis A."/>
            <person name="Wincker P."/>
            <person name="Boyen C."/>
        </authorList>
    </citation>
    <scope>NUCLEOTIDE SEQUENCE [LARGE SCALE GENOMIC DNA]</scope>
    <source>
        <strain evidence="2">cv. Stackhouse</strain>
    </source>
</reference>
<dbReference type="RefSeq" id="XP_005714223.1">
    <property type="nucleotide sequence ID" value="XM_005714166.1"/>
</dbReference>
<sequence>MCVVTGTLQSRRKSTLTTLQFYRTRNHTRSHLVCRNIVFQGQQHYPQHAYPPPLPTQYCAIFLYCMPSFTSSCPKACATMKTYREHIIIIARVGNAPSSALVGFTRAAYQPFPGLTPCPLLILCGPGI</sequence>
<accession>R7Q8P4</accession>
<dbReference type="AlphaFoldDB" id="R7Q8P4"/>
<protein>
    <submittedName>
        <fullName evidence="1">Uncharacterized protein</fullName>
    </submittedName>
</protein>
<name>R7Q8P4_CHOCR</name>
<evidence type="ECO:0000313" key="2">
    <source>
        <dbReference type="Proteomes" id="UP000012073"/>
    </source>
</evidence>
<gene>
    <name evidence="1" type="ORF">CHC_T00003105001</name>
</gene>